<evidence type="ECO:0000256" key="2">
    <source>
        <dbReference type="SAM" id="MobiDB-lite"/>
    </source>
</evidence>
<name>A0A7M7N8V2_STRPU</name>
<organism evidence="3 4">
    <name type="scientific">Strongylocentrotus purpuratus</name>
    <name type="common">Purple sea urchin</name>
    <dbReference type="NCBI Taxonomy" id="7668"/>
    <lineage>
        <taxon>Eukaryota</taxon>
        <taxon>Metazoa</taxon>
        <taxon>Echinodermata</taxon>
        <taxon>Eleutherozoa</taxon>
        <taxon>Echinozoa</taxon>
        <taxon>Echinoidea</taxon>
        <taxon>Euechinoidea</taxon>
        <taxon>Echinacea</taxon>
        <taxon>Camarodonta</taxon>
        <taxon>Echinidea</taxon>
        <taxon>Strongylocentrotidae</taxon>
        <taxon>Strongylocentrotus</taxon>
    </lineage>
</organism>
<comment type="similarity">
    <text evidence="1">Belongs to the UPF0449 family.</text>
</comment>
<dbReference type="InParanoid" id="A0A7M7N8V2"/>
<protein>
    <submittedName>
        <fullName evidence="3">Uncharacterized protein</fullName>
    </submittedName>
</protein>
<dbReference type="Proteomes" id="UP000007110">
    <property type="component" value="Unassembled WGS sequence"/>
</dbReference>
<dbReference type="Pfam" id="PF15136">
    <property type="entry name" value="UPF0449"/>
    <property type="match status" value="1"/>
</dbReference>
<dbReference type="AlphaFoldDB" id="A0A7M7N8V2"/>
<keyword evidence="4" id="KW-1185">Reference proteome</keyword>
<proteinExistence type="inferred from homology"/>
<feature type="region of interest" description="Disordered" evidence="2">
    <location>
        <begin position="42"/>
        <end position="110"/>
    </location>
</feature>
<feature type="compositionally biased region" description="Polar residues" evidence="2">
    <location>
        <begin position="63"/>
        <end position="81"/>
    </location>
</feature>
<accession>A0A7M7N8V2</accession>
<sequence>MSRSKKLLSRPELPSLDEIIKDLDSAPSDDVAFTFLQNYTSGSGTGAELPTGSKQMMDAVSRSRASTGESARISVDTSKSFESAAKRPRQETSKQKSEEHHGQSQEESEIQDCYQKVLGFLEMNSYLRDSQDKMTQQCTDLQELGQSVKDQIDSLRTRLHPS</sequence>
<reference evidence="3" key="2">
    <citation type="submission" date="2021-01" db="UniProtKB">
        <authorList>
            <consortium name="EnsemblMetazoa"/>
        </authorList>
    </citation>
    <scope>IDENTIFICATION</scope>
</reference>
<dbReference type="PANTHER" id="PTHR34766:SF1">
    <property type="entry name" value="UPF0449 PROTEIN C19ORF25"/>
    <property type="match status" value="1"/>
</dbReference>
<dbReference type="InterPro" id="IPR028227">
    <property type="entry name" value="UPF0449"/>
</dbReference>
<dbReference type="OMA" id="FIQMNEY"/>
<evidence type="ECO:0000313" key="3">
    <source>
        <dbReference type="EnsemblMetazoa" id="XP_030833026"/>
    </source>
</evidence>
<feature type="compositionally biased region" description="Basic and acidic residues" evidence="2">
    <location>
        <begin position="84"/>
        <end position="104"/>
    </location>
</feature>
<evidence type="ECO:0000313" key="4">
    <source>
        <dbReference type="Proteomes" id="UP000007110"/>
    </source>
</evidence>
<dbReference type="OrthoDB" id="6129359at2759"/>
<dbReference type="GeneID" id="105442923"/>
<dbReference type="PANTHER" id="PTHR34766">
    <property type="entry name" value="UPF0449 PROTEIN C19ORF25"/>
    <property type="match status" value="1"/>
</dbReference>
<dbReference type="EnsemblMetazoa" id="XM_030977166">
    <property type="protein sequence ID" value="XP_030833026"/>
    <property type="gene ID" value="LOC105442923"/>
</dbReference>
<dbReference type="RefSeq" id="XP_030833026.1">
    <property type="nucleotide sequence ID" value="XM_030977166.1"/>
</dbReference>
<evidence type="ECO:0000256" key="1">
    <source>
        <dbReference type="ARBA" id="ARBA00006137"/>
    </source>
</evidence>
<reference evidence="4" key="1">
    <citation type="submission" date="2015-02" db="EMBL/GenBank/DDBJ databases">
        <title>Genome sequencing for Strongylocentrotus purpuratus.</title>
        <authorList>
            <person name="Murali S."/>
            <person name="Liu Y."/>
            <person name="Vee V."/>
            <person name="English A."/>
            <person name="Wang M."/>
            <person name="Skinner E."/>
            <person name="Han Y."/>
            <person name="Muzny D.M."/>
            <person name="Worley K.C."/>
            <person name="Gibbs R.A."/>
        </authorList>
    </citation>
    <scope>NUCLEOTIDE SEQUENCE</scope>
</reference>
<dbReference type="KEGG" id="spu:105442923"/>